<dbReference type="STRING" id="158787.BSCA_0028"/>
<feature type="compositionally biased region" description="Gly residues" evidence="5">
    <location>
        <begin position="86"/>
        <end position="106"/>
    </location>
</feature>
<evidence type="ECO:0000313" key="7">
    <source>
        <dbReference type="Proteomes" id="UP000029033"/>
    </source>
</evidence>
<protein>
    <submittedName>
        <fullName evidence="6">Beta-xylosidase</fullName>
        <ecNumber evidence="6">3.2.1.55</ecNumber>
    </submittedName>
</protein>
<dbReference type="RefSeq" id="WP_033519750.1">
    <property type="nucleotide sequence ID" value="NZ_CAUPKV010000029.1"/>
</dbReference>
<keyword evidence="2" id="KW-0732">Signal</keyword>
<dbReference type="PANTHER" id="PTHR43817">
    <property type="entry name" value="GLYCOSYL HYDROLASE"/>
    <property type="match status" value="1"/>
</dbReference>
<keyword evidence="4 6" id="KW-0326">Glycosidase</keyword>
<evidence type="ECO:0000256" key="5">
    <source>
        <dbReference type="SAM" id="MobiDB-lite"/>
    </source>
</evidence>
<reference evidence="6 7" key="1">
    <citation type="submission" date="2014-03" db="EMBL/GenBank/DDBJ databases">
        <title>Genomics of Bifidobacteria.</title>
        <authorList>
            <person name="Ventura M."/>
            <person name="Milani C."/>
            <person name="Lugli G.A."/>
        </authorList>
    </citation>
    <scope>NUCLEOTIDE SEQUENCE [LARGE SCALE GENOMIC DNA]</scope>
    <source>
        <strain evidence="6 7">LMG 21589</strain>
    </source>
</reference>
<keyword evidence="7" id="KW-1185">Reference proteome</keyword>
<dbReference type="eggNOG" id="COG3940">
    <property type="taxonomic scope" value="Bacteria"/>
</dbReference>
<dbReference type="GO" id="GO:0005975">
    <property type="term" value="P:carbohydrate metabolic process"/>
    <property type="evidence" value="ECO:0007669"/>
    <property type="project" value="InterPro"/>
</dbReference>
<dbReference type="InterPro" id="IPR006710">
    <property type="entry name" value="Glyco_hydro_43"/>
</dbReference>
<evidence type="ECO:0000256" key="2">
    <source>
        <dbReference type="ARBA" id="ARBA00022729"/>
    </source>
</evidence>
<dbReference type="SUPFAM" id="SSF75005">
    <property type="entry name" value="Arabinanase/levansucrase/invertase"/>
    <property type="match status" value="1"/>
</dbReference>
<dbReference type="PANTHER" id="PTHR43817:SF1">
    <property type="entry name" value="HYDROLASE, FAMILY 43, PUTATIVE (AFU_ORTHOLOGUE AFUA_3G01660)-RELATED"/>
    <property type="match status" value="1"/>
</dbReference>
<feature type="region of interest" description="Disordered" evidence="5">
    <location>
        <begin position="86"/>
        <end position="107"/>
    </location>
</feature>
<evidence type="ECO:0000256" key="1">
    <source>
        <dbReference type="ARBA" id="ARBA00009865"/>
    </source>
</evidence>
<comment type="similarity">
    <text evidence="1">Belongs to the glycosyl hydrolase 43 family.</text>
</comment>
<evidence type="ECO:0000256" key="4">
    <source>
        <dbReference type="ARBA" id="ARBA00023295"/>
    </source>
</evidence>
<gene>
    <name evidence="6" type="ORF">BSCA_0028</name>
</gene>
<evidence type="ECO:0000256" key="3">
    <source>
        <dbReference type="ARBA" id="ARBA00022801"/>
    </source>
</evidence>
<dbReference type="AlphaFoldDB" id="A0A087DDE0"/>
<evidence type="ECO:0000313" key="6">
    <source>
        <dbReference type="EMBL" id="KFI93540.1"/>
    </source>
</evidence>
<sequence>MANPYSLLCYTRVPTSREEANNADIALSMHLALRSPVSGKWEPLNENYGIFFAAGVPNASVPALARRACTAAADLGADSCVGTGKAGRAGGSDGSDGPNGGAGEAGGDVRPVSGAVAYDAVMPGVDIALKSLKDPFLFRLADGRFGIAATRTDRDGVPDGSERSAFLLAVSRDLLTYRQLGLVRLDTADGVRSPSVSYDAANRRYAIRWTDDCGRARHAVVDDILEAPGRVIAMPAADAGDAANAVGAAGESSSVVADAAFDAAPAVAHDIPGAVPGNVIEIGAKEAASLIARFGRVYNTGVSVRPTTLPAGLRGEDAREMVGVLGKTVAVLRYSDGSTAVRAVDWDASQLARLADDAAAGLLRPGDTRHVDGRVRQSVYPVPFAVERADPSVFAWNFNGEPMFLFIATEDADGNCVDPRGGRAHMPLRVASTIEGLSDAAGGRAREIDLLRRGDRNSEGRAMTGCFWAPELHVIGGKLSILFMPCFDGDPTNPDGTANDRAGKPDMWTGICHIMQLRQDADGRDLDPRDPAHWTVPEPILGAHGEALNPVQRISLDMTVIVDSGRWYYAWQQVGSVWIASFDPSRPSRLTSRPAQIIVPEFAWDNMIAEGPNAFVHEGRIYLIYSGSLVGIDYTTGLATAPAGQRADLTDPATWTKLDYPLQKSGVYNGAWQLGTGHGMWSHDEDGNLIYVFHNAEYESGRYGGRDAQVRRVHWSAEGMPILDMQSDEELNPDYAGIRMNIVVQ</sequence>
<comment type="caution">
    <text evidence="6">The sequence shown here is derived from an EMBL/GenBank/DDBJ whole genome shotgun (WGS) entry which is preliminary data.</text>
</comment>
<name>A0A087DDE0_9BIFI</name>
<accession>A0A087DDE0</accession>
<dbReference type="Gene3D" id="2.115.10.20">
    <property type="entry name" value="Glycosyl hydrolase domain, family 43"/>
    <property type="match status" value="1"/>
</dbReference>
<dbReference type="Proteomes" id="UP000029033">
    <property type="component" value="Unassembled WGS sequence"/>
</dbReference>
<dbReference type="InterPro" id="IPR023296">
    <property type="entry name" value="Glyco_hydro_beta-prop_sf"/>
</dbReference>
<keyword evidence="3 6" id="KW-0378">Hydrolase</keyword>
<organism evidence="6 7">
    <name type="scientific">Bifidobacterium scardovii</name>
    <dbReference type="NCBI Taxonomy" id="158787"/>
    <lineage>
        <taxon>Bacteria</taxon>
        <taxon>Bacillati</taxon>
        <taxon>Actinomycetota</taxon>
        <taxon>Actinomycetes</taxon>
        <taxon>Bifidobacteriales</taxon>
        <taxon>Bifidobacteriaceae</taxon>
        <taxon>Bifidobacterium</taxon>
    </lineage>
</organism>
<dbReference type="GeneID" id="85164830"/>
<proteinExistence type="inferred from homology"/>
<dbReference type="EC" id="3.2.1.55" evidence="6"/>
<dbReference type="OrthoDB" id="177947at2"/>
<dbReference type="GO" id="GO:0046556">
    <property type="term" value="F:alpha-L-arabinofuranosidase activity"/>
    <property type="evidence" value="ECO:0007669"/>
    <property type="project" value="UniProtKB-EC"/>
</dbReference>
<dbReference type="EMBL" id="JGZO01000012">
    <property type="protein sequence ID" value="KFI93540.1"/>
    <property type="molecule type" value="Genomic_DNA"/>
</dbReference>
<dbReference type="Pfam" id="PF04616">
    <property type="entry name" value="Glyco_hydro_43"/>
    <property type="match status" value="1"/>
</dbReference>